<evidence type="ECO:0000256" key="1">
    <source>
        <dbReference type="SAM" id="Phobius"/>
    </source>
</evidence>
<evidence type="ECO:0000313" key="2">
    <source>
        <dbReference type="EMBL" id="ESR25506.1"/>
    </source>
</evidence>
<evidence type="ECO:0000313" key="3">
    <source>
        <dbReference type="Proteomes" id="UP000017819"/>
    </source>
</evidence>
<gene>
    <name evidence="2" type="ORF">N177_1618</name>
</gene>
<keyword evidence="1" id="KW-0812">Transmembrane</keyword>
<reference evidence="2 3" key="1">
    <citation type="journal article" date="2014" name="Genome Announc.">
        <title>Draft Genome Sequence of Lutibaculum baratangense Strain AMV1T, Isolated from a Mud Volcano in Andamans, India.</title>
        <authorList>
            <person name="Singh A."/>
            <person name="Sreenivas A."/>
            <person name="Sathyanarayana Reddy G."/>
            <person name="Pinnaka A.K."/>
            <person name="Shivaji S."/>
        </authorList>
    </citation>
    <scope>NUCLEOTIDE SEQUENCE [LARGE SCALE GENOMIC DNA]</scope>
    <source>
        <strain evidence="2 3">AMV1</strain>
    </source>
</reference>
<organism evidence="2 3">
    <name type="scientific">Lutibaculum baratangense AMV1</name>
    <dbReference type="NCBI Taxonomy" id="631454"/>
    <lineage>
        <taxon>Bacteria</taxon>
        <taxon>Pseudomonadati</taxon>
        <taxon>Pseudomonadota</taxon>
        <taxon>Alphaproteobacteria</taxon>
        <taxon>Hyphomicrobiales</taxon>
        <taxon>Tepidamorphaceae</taxon>
        <taxon>Lutibaculum</taxon>
    </lineage>
</organism>
<keyword evidence="1" id="KW-0472">Membrane</keyword>
<dbReference type="RefSeq" id="WP_023431760.1">
    <property type="nucleotide sequence ID" value="NZ_AWXZ01000019.1"/>
</dbReference>
<name>V4RHB0_9HYPH</name>
<proteinExistence type="predicted"/>
<feature type="transmembrane region" description="Helical" evidence="1">
    <location>
        <begin position="18"/>
        <end position="37"/>
    </location>
</feature>
<accession>V4RHB0</accession>
<dbReference type="AlphaFoldDB" id="V4RHB0"/>
<dbReference type="EMBL" id="AWXZ01000019">
    <property type="protein sequence ID" value="ESR25506.1"/>
    <property type="molecule type" value="Genomic_DNA"/>
</dbReference>
<comment type="caution">
    <text evidence="2">The sequence shown here is derived from an EMBL/GenBank/DDBJ whole genome shotgun (WGS) entry which is preliminary data.</text>
</comment>
<protein>
    <submittedName>
        <fullName evidence="2">Uncharacterized protein</fullName>
    </submittedName>
</protein>
<keyword evidence="3" id="KW-1185">Reference proteome</keyword>
<keyword evidence="1" id="KW-1133">Transmembrane helix</keyword>
<dbReference type="Proteomes" id="UP000017819">
    <property type="component" value="Unassembled WGS sequence"/>
</dbReference>
<sequence>MTTPAEAADDNHGRVAKIVSIALVSLYALVALGWAATAPEAEAITPPTGVQVESTAR</sequence>